<evidence type="ECO:0000313" key="1">
    <source>
        <dbReference type="EnsemblPlants" id="AVESA.00010b.r2.2DG0365480.1.CDS"/>
    </source>
</evidence>
<protein>
    <submittedName>
        <fullName evidence="1">Uncharacterized protein</fullName>
    </submittedName>
</protein>
<proteinExistence type="predicted"/>
<dbReference type="Proteomes" id="UP001732700">
    <property type="component" value="Chromosome 2D"/>
</dbReference>
<evidence type="ECO:0000313" key="2">
    <source>
        <dbReference type="Proteomes" id="UP001732700"/>
    </source>
</evidence>
<dbReference type="EnsemblPlants" id="AVESA.00010b.r2.2DG0365480.1">
    <property type="protein sequence ID" value="AVESA.00010b.r2.2DG0365480.1.CDS"/>
    <property type="gene ID" value="AVESA.00010b.r2.2DG0365480"/>
</dbReference>
<accession>A0ACD5V1U3</accession>
<name>A0ACD5V1U3_AVESA</name>
<reference evidence="1" key="1">
    <citation type="submission" date="2021-05" db="EMBL/GenBank/DDBJ databases">
        <authorList>
            <person name="Scholz U."/>
            <person name="Mascher M."/>
            <person name="Fiebig A."/>
        </authorList>
    </citation>
    <scope>NUCLEOTIDE SEQUENCE [LARGE SCALE GENOMIC DNA]</scope>
</reference>
<reference evidence="1" key="2">
    <citation type="submission" date="2025-09" db="UniProtKB">
        <authorList>
            <consortium name="EnsemblPlants"/>
        </authorList>
    </citation>
    <scope>IDENTIFICATION</scope>
</reference>
<sequence length="281" mass="31269">MAVGSKMEACCVLAVLVGLCTVARTASAEGRIDDHLEVNWVGGGRGSVSPDGQVISLSLDRDSGSGFRSKDTYMYARTDLQIKLIPNNSAGTVTTCYFMSEGSWGNHDEIDLEFLGNLSGQPYTLHTNIYTNGTGHKEQQFHLWFDPTTDFHTYSIVWTSLHILVLVDGTPIRELKNHADRGVAYPSSQPMRLYGSLWNADDWATQGGRVKTDWSVAPFVAQYRNFTATASSPGGYGYYDQEMDAAAQQNMRWARDNYMVYNYCADSRRFPDGSPPECYMP</sequence>
<keyword evidence="2" id="KW-1185">Reference proteome</keyword>
<organism evidence="1 2">
    <name type="scientific">Avena sativa</name>
    <name type="common">Oat</name>
    <dbReference type="NCBI Taxonomy" id="4498"/>
    <lineage>
        <taxon>Eukaryota</taxon>
        <taxon>Viridiplantae</taxon>
        <taxon>Streptophyta</taxon>
        <taxon>Embryophyta</taxon>
        <taxon>Tracheophyta</taxon>
        <taxon>Spermatophyta</taxon>
        <taxon>Magnoliopsida</taxon>
        <taxon>Liliopsida</taxon>
        <taxon>Poales</taxon>
        <taxon>Poaceae</taxon>
        <taxon>BOP clade</taxon>
        <taxon>Pooideae</taxon>
        <taxon>Poodae</taxon>
        <taxon>Poeae</taxon>
        <taxon>Poeae Chloroplast Group 1 (Aveneae type)</taxon>
        <taxon>Aveninae</taxon>
        <taxon>Avena</taxon>
    </lineage>
</organism>